<keyword evidence="9 12" id="KW-0472">Membrane</keyword>
<organism evidence="13 14">
    <name type="scientific">Ectromelia virus Naval</name>
    <dbReference type="NCBI Taxonomy" id="1651168"/>
    <lineage>
        <taxon>Viruses</taxon>
        <taxon>Varidnaviria</taxon>
        <taxon>Bamfordvirae</taxon>
        <taxon>Nucleocytoviricota</taxon>
        <taxon>Pokkesviricetes</taxon>
        <taxon>Chitovirales</taxon>
        <taxon>Poxviridae</taxon>
        <taxon>Chordopoxvirinae</taxon>
        <taxon>Orthopoxvirus</taxon>
        <taxon>Orthopoxvirus ectromelia</taxon>
        <taxon>Ectromelia virus</taxon>
    </lineage>
</organism>
<evidence type="ECO:0000256" key="9">
    <source>
        <dbReference type="ARBA" id="ARBA00023136"/>
    </source>
</evidence>
<dbReference type="Proteomes" id="UP000164837">
    <property type="component" value="Genome"/>
</dbReference>
<keyword evidence="10" id="KW-1015">Disulfide bond</keyword>
<reference evidence="13 14" key="1">
    <citation type="journal article" date="2014" name="Virology">
        <title>The genome sequence of ectromelia virus Naval and Cornell isolates from outbreaks in North America.</title>
        <authorList>
            <person name="Mavian C."/>
            <person name="Lopez-Bueno A."/>
            <person name="Bryant N.A."/>
            <person name="Seeger K."/>
            <person name="Quail M.A."/>
            <person name="Harris D."/>
            <person name="Barrell B."/>
            <person name="Alcami A."/>
        </authorList>
    </citation>
    <scope>NUCLEOTIDE SEQUENCE [LARGE SCALE GENOMIC DNA]</scope>
    <source>
        <strain evidence="13">NAVAL</strain>
    </source>
</reference>
<evidence type="ECO:0000313" key="13">
    <source>
        <dbReference type="EMBL" id="AIF30168.1"/>
    </source>
</evidence>
<evidence type="ECO:0000256" key="12">
    <source>
        <dbReference type="SAM" id="Phobius"/>
    </source>
</evidence>
<keyword evidence="11" id="KW-1160">Virus entry into host cell</keyword>
<dbReference type="GO" id="GO:0039663">
    <property type="term" value="P:membrane fusion involved in viral entry into host cell"/>
    <property type="evidence" value="ECO:0007669"/>
    <property type="project" value="UniProtKB-KW"/>
</dbReference>
<dbReference type="InterPro" id="IPR005023">
    <property type="entry name" value="Pox_LP_H2"/>
</dbReference>
<protein>
    <submittedName>
        <fullName evidence="13">EVN102</fullName>
    </submittedName>
</protein>
<keyword evidence="7" id="KW-0735">Signal-anchor</keyword>
<evidence type="ECO:0000256" key="11">
    <source>
        <dbReference type="ARBA" id="ARBA00023296"/>
    </source>
</evidence>
<feature type="transmembrane region" description="Helical" evidence="12">
    <location>
        <begin position="29"/>
        <end position="48"/>
    </location>
</feature>
<keyword evidence="5" id="KW-0946">Virion</keyword>
<evidence type="ECO:0000256" key="7">
    <source>
        <dbReference type="ARBA" id="ARBA00022968"/>
    </source>
</evidence>
<proteinExistence type="predicted"/>
<dbReference type="GO" id="GO:0055036">
    <property type="term" value="C:virion membrane"/>
    <property type="evidence" value="ECO:0007669"/>
    <property type="project" value="UniProtKB-SubCell"/>
</dbReference>
<dbReference type="EMBL" id="KJ563295">
    <property type="protein sequence ID" value="AIF30168.1"/>
    <property type="molecule type" value="Genomic_DNA"/>
</dbReference>
<evidence type="ECO:0000256" key="4">
    <source>
        <dbReference type="ARBA" id="ARBA00022692"/>
    </source>
</evidence>
<keyword evidence="6" id="KW-0426">Late protein</keyword>
<evidence type="ECO:0000256" key="1">
    <source>
        <dbReference type="ARBA" id="ARBA00004462"/>
    </source>
</evidence>
<name>A0A075ILT1_9POXV</name>
<keyword evidence="3" id="KW-1162">Viral penetration into host cytoplasm</keyword>
<evidence type="ECO:0000256" key="8">
    <source>
        <dbReference type="ARBA" id="ARBA00022989"/>
    </source>
</evidence>
<keyword evidence="4 12" id="KW-0812">Transmembrane</keyword>
<accession>A0A075ILT1</accession>
<evidence type="ECO:0000256" key="5">
    <source>
        <dbReference type="ARBA" id="ARBA00022844"/>
    </source>
</evidence>
<dbReference type="Pfam" id="PF03356">
    <property type="entry name" value="Pox_LP_H2"/>
    <property type="match status" value="1"/>
</dbReference>
<evidence type="ECO:0000256" key="2">
    <source>
        <dbReference type="ARBA" id="ARBA00022506"/>
    </source>
</evidence>
<evidence type="ECO:0000256" key="6">
    <source>
        <dbReference type="ARBA" id="ARBA00022921"/>
    </source>
</evidence>
<evidence type="ECO:0000256" key="3">
    <source>
        <dbReference type="ARBA" id="ARBA00022595"/>
    </source>
</evidence>
<comment type="subcellular location">
    <subcellularLocation>
        <location evidence="1">Virion membrane</location>
        <topology evidence="1">Single-pass type III membrane protein</topology>
    </subcellularLocation>
</comment>
<dbReference type="GO" id="GO:0046718">
    <property type="term" value="P:symbiont entry into host cell"/>
    <property type="evidence" value="ECO:0007669"/>
    <property type="project" value="UniProtKB-KW"/>
</dbReference>
<keyword evidence="8 12" id="KW-1133">Transmembrane helix</keyword>
<evidence type="ECO:0000256" key="10">
    <source>
        <dbReference type="ARBA" id="ARBA00023157"/>
    </source>
</evidence>
<evidence type="ECO:0000313" key="14">
    <source>
        <dbReference type="Proteomes" id="UP000164837"/>
    </source>
</evidence>
<sequence>MDKTTLSVNACNLEYVREKAIVGVQAAKTSTLIFFVIILAISALLLWFQTSDNPVFNELTRYMRIKNTVNDWKSLTDSKTKLESDRGRLLAAGNDDIFEFKCVDFGAYFIAMRLDKKTYLPQAIRRGTGDAWMVKKAAKVDPSAQQFCQYLIKHKSNNVITCGNEMLNELGYSGYFMSPHWCSDLSNME</sequence>
<keyword evidence="2" id="KW-1168">Fusion of virus membrane with host membrane</keyword>